<gene>
    <name evidence="1" type="ORF">MNBD_ALPHA09-1655</name>
</gene>
<dbReference type="InterPro" id="IPR013785">
    <property type="entry name" value="Aldolase_TIM"/>
</dbReference>
<organism evidence="1">
    <name type="scientific">hydrothermal vent metagenome</name>
    <dbReference type="NCBI Taxonomy" id="652676"/>
    <lineage>
        <taxon>unclassified sequences</taxon>
        <taxon>metagenomes</taxon>
        <taxon>ecological metagenomes</taxon>
    </lineage>
</organism>
<accession>A0A3B0TP06</accession>
<dbReference type="Pfam" id="PF06187">
    <property type="entry name" value="DUF993"/>
    <property type="match status" value="1"/>
</dbReference>
<proteinExistence type="predicted"/>
<protein>
    <recommendedName>
        <fullName evidence="2">Dihydrodipicolinate synthase family protein</fullName>
    </recommendedName>
</protein>
<dbReference type="InterPro" id="IPR009334">
    <property type="entry name" value="DUF993"/>
</dbReference>
<evidence type="ECO:0000313" key="1">
    <source>
        <dbReference type="EMBL" id="VAW16172.1"/>
    </source>
</evidence>
<dbReference type="SUPFAM" id="SSF51569">
    <property type="entry name" value="Aldolase"/>
    <property type="match status" value="1"/>
</dbReference>
<dbReference type="Gene3D" id="3.20.20.70">
    <property type="entry name" value="Aldolase class I"/>
    <property type="match status" value="1"/>
</dbReference>
<dbReference type="EMBL" id="UOEM01000094">
    <property type="protein sequence ID" value="VAW16172.1"/>
    <property type="molecule type" value="Genomic_DNA"/>
</dbReference>
<sequence>MLKLPVAPDRVEDCHLTGTPIIAPKKPSFNRIAYAAAHVVADPFGSNAPRDEAAIDWDTTLKFRHHLWAHGFQVAEAMDTSQRGMGLGWDQARELIRRGIAEARTVAGAGLASGAGTDHLPASASQTLEQIVGAYEHQVEFIEDHGGRVIMMASRALAATAKSADDYAHVYGRILSQCAEPVILHWLGDMFDPALGGYWGAEDFETTAATVTRIIEDNRTRVDGIKISLLDEKKEIELRAKLPSGVKMYTGDDFNYPGLIEGDGKRYSDALLGIFDPIAPAASAALTALAQGDTATYHRLLAPTVPLSRKIFEAPTQYYKSGVVFLAWLNGFQPHFTMVGGQQSSRAIGHYADIFRLADKAGLLRDPDLAVHRMKALCTVNGIEQD</sequence>
<name>A0A3B0TP06_9ZZZZ</name>
<dbReference type="AlphaFoldDB" id="A0A3B0TP06"/>
<reference evidence="1" key="1">
    <citation type="submission" date="2018-06" db="EMBL/GenBank/DDBJ databases">
        <authorList>
            <person name="Zhirakovskaya E."/>
        </authorList>
    </citation>
    <scope>NUCLEOTIDE SEQUENCE</scope>
</reference>
<evidence type="ECO:0008006" key="2">
    <source>
        <dbReference type="Google" id="ProtNLM"/>
    </source>
</evidence>